<organism evidence="2 3">
    <name type="scientific">Neocallimastix californiae</name>
    <dbReference type="NCBI Taxonomy" id="1754190"/>
    <lineage>
        <taxon>Eukaryota</taxon>
        <taxon>Fungi</taxon>
        <taxon>Fungi incertae sedis</taxon>
        <taxon>Chytridiomycota</taxon>
        <taxon>Chytridiomycota incertae sedis</taxon>
        <taxon>Neocallimastigomycetes</taxon>
        <taxon>Neocallimastigales</taxon>
        <taxon>Neocallimastigaceae</taxon>
        <taxon>Neocallimastix</taxon>
    </lineage>
</organism>
<reference evidence="2 3" key="1">
    <citation type="submission" date="2016-08" db="EMBL/GenBank/DDBJ databases">
        <title>A Parts List for Fungal Cellulosomes Revealed by Comparative Genomics.</title>
        <authorList>
            <consortium name="DOE Joint Genome Institute"/>
            <person name="Haitjema C.H."/>
            <person name="Gilmore S.P."/>
            <person name="Henske J.K."/>
            <person name="Solomon K.V."/>
            <person name="De Groot R."/>
            <person name="Kuo A."/>
            <person name="Mondo S.J."/>
            <person name="Salamov A.A."/>
            <person name="Labutti K."/>
            <person name="Zhao Z."/>
            <person name="Chiniquy J."/>
            <person name="Barry K."/>
            <person name="Brewer H.M."/>
            <person name="Purvine S.O."/>
            <person name="Wright A.T."/>
            <person name="Boxma B."/>
            <person name="Van Alen T."/>
            <person name="Hackstein J.H."/>
            <person name="Baker S.E."/>
            <person name="Grigoriev I.V."/>
            <person name="O'Malley M.A."/>
        </authorList>
    </citation>
    <scope>NUCLEOTIDE SEQUENCE [LARGE SCALE GENOMIC DNA]</scope>
    <source>
        <strain evidence="2 3">G1</strain>
    </source>
</reference>
<dbReference type="AlphaFoldDB" id="A0A1Y2E3X8"/>
<evidence type="ECO:0000313" key="3">
    <source>
        <dbReference type="Proteomes" id="UP000193920"/>
    </source>
</evidence>
<sequence>MKENLFILVLAVNIKLVCGTDVKLSNCEGISGPDYDNCDSTKPPDTFCIHTDNKIYGVETTGNECTPALGSGLHVFKVTTAASDVKKFTLGTHGIVADDASKIVMYACNNDGCAQTSGYAKIDTYTLIGDEGNYDPATSFKLDADTITFTAAAAGDTWAGSTYYTKANGFYKINGEGGASAVDVECAEAKVGSFHSTAGVCLGKKLTGSDLVTKALSGSDSFILTGTLSDAVFAYPSSHDAIIVTQTTNAIYHNNSPTTNTKILANPSSNLSNDAAKLGLFQCKSGACIAMAGYLKDSNKYYGVAKAGGATSVTFTDPINLSEENYCNESVGLIVKDSSGNYYLCITADLGVKVPDTTGSLALGTPAGTGSSLTAREETDYIFKFGENDFHVYTYGTGAFTFKSSVNGVEAYSLLQDYTTIFSKITNLLGVTEADKSTILLLKCVGGKCQKTDGYVSIATNKIYKCTSGACTTEAGATEKSESCDSDNLGKLKFDSNLKLCNSNFMDIDGNVYFIGTTSYKMYIGNASKTAIGMPTPENGYYLIKDNKAITTGDGDTLIVCNNGSCTGTAVASLTLADKSYFIDQNSYDPGSAKFTRIISCTDKNGANHADTCSILTIEAGIYINASVSTLTNALISCADESGMKCELISAQDGDYYLNALTGSKFLIECSTSGGCKKVTSPDTTNTYLDYETLVEDSNPKEYTSLITCSNADTCSSTVVGSGDAGYHISAESTSKIISCTESECILETSKVGYYTNADGDLIKCSGNPISCEDYTKNSNECNTNIISQIDTNDKLCLDSTGDTYIVFDTDGTPDYALINYDTNSIFTDVPSDKYGLIKATTYSLSIDTSVPSICVDENFAVTTKNGVCNESTIEYSCFSGICIEKTEDGTPYSAKCDITNGTNCKDDSYLLDDVNHILYYCEKQNNPCQPVSDVGYFIVDASTAYYCTIDSTLECHAVNEITKSSKCTDELIGELVSIGDQLSFCLTRSTAVSLTNANKGIYVVAGKSGDIFGIDSSSLDYGIVNVDEKLITLNTKYTNNMKYVYVDKTDTGKYKVLERTSTCPTTKDSESILELECQNGLCDDVDAA</sequence>
<keyword evidence="3" id="KW-1185">Reference proteome</keyword>
<comment type="caution">
    <text evidence="2">The sequence shown here is derived from an EMBL/GenBank/DDBJ whole genome shotgun (WGS) entry which is preliminary data.</text>
</comment>
<feature type="chain" id="PRO_5012282381" description="Scaffoldin" evidence="1">
    <location>
        <begin position="20"/>
        <end position="1089"/>
    </location>
</feature>
<dbReference type="Proteomes" id="UP000193920">
    <property type="component" value="Unassembled WGS sequence"/>
</dbReference>
<dbReference type="EMBL" id="MCOG01000052">
    <property type="protein sequence ID" value="ORY65575.1"/>
    <property type="molecule type" value="Genomic_DNA"/>
</dbReference>
<accession>A0A1Y2E3X8</accession>
<protein>
    <recommendedName>
        <fullName evidence="4">Scaffoldin</fullName>
    </recommendedName>
</protein>
<gene>
    <name evidence="2" type="ORF">LY90DRAFT_504914</name>
</gene>
<evidence type="ECO:0000313" key="2">
    <source>
        <dbReference type="EMBL" id="ORY65575.1"/>
    </source>
</evidence>
<name>A0A1Y2E3X8_9FUNG</name>
<evidence type="ECO:0000256" key="1">
    <source>
        <dbReference type="SAM" id="SignalP"/>
    </source>
</evidence>
<evidence type="ECO:0008006" key="4">
    <source>
        <dbReference type="Google" id="ProtNLM"/>
    </source>
</evidence>
<feature type="signal peptide" evidence="1">
    <location>
        <begin position="1"/>
        <end position="19"/>
    </location>
</feature>
<keyword evidence="1" id="KW-0732">Signal</keyword>
<proteinExistence type="predicted"/>